<dbReference type="Pfam" id="PF01985">
    <property type="entry name" value="CRS1_YhbY"/>
    <property type="match status" value="1"/>
</dbReference>
<dbReference type="Proteomes" id="UP001267426">
    <property type="component" value="Unassembled WGS sequence"/>
</dbReference>
<dbReference type="PANTHER" id="PTHR40065:SF3">
    <property type="entry name" value="RNA-BINDING PROTEIN YHBY"/>
    <property type="match status" value="1"/>
</dbReference>
<evidence type="ECO:0000256" key="1">
    <source>
        <dbReference type="ARBA" id="ARBA00022884"/>
    </source>
</evidence>
<reference evidence="4 5" key="1">
    <citation type="submission" date="2023-09" db="EMBL/GenBank/DDBJ databases">
        <authorList>
            <person name="Rey-Velasco X."/>
        </authorList>
    </citation>
    <scope>NUCLEOTIDE SEQUENCE [LARGE SCALE GENOMIC DNA]</scope>
    <source>
        <strain evidence="4 5">F394</strain>
    </source>
</reference>
<gene>
    <name evidence="4" type="ORF">RM540_00290</name>
</gene>
<dbReference type="RefSeq" id="WP_311661120.1">
    <property type="nucleotide sequence ID" value="NZ_JAVRHT010000001.1"/>
</dbReference>
<dbReference type="PROSITE" id="PS51295">
    <property type="entry name" value="CRM"/>
    <property type="match status" value="1"/>
</dbReference>
<evidence type="ECO:0000313" key="4">
    <source>
        <dbReference type="EMBL" id="MDT0630172.1"/>
    </source>
</evidence>
<dbReference type="InterPro" id="IPR001890">
    <property type="entry name" value="RNA-binding_CRM"/>
</dbReference>
<keyword evidence="1 2" id="KW-0694">RNA-binding</keyword>
<protein>
    <submittedName>
        <fullName evidence="4">YhbY family RNA-binding protein</fullName>
    </submittedName>
</protein>
<comment type="caution">
    <text evidence="4">The sequence shown here is derived from an EMBL/GenBank/DDBJ whole genome shotgun (WGS) entry which is preliminary data.</text>
</comment>
<dbReference type="SUPFAM" id="SSF75471">
    <property type="entry name" value="YhbY-like"/>
    <property type="match status" value="1"/>
</dbReference>
<dbReference type="InterPro" id="IPR051925">
    <property type="entry name" value="RNA-binding_domain"/>
</dbReference>
<organism evidence="4 5">
    <name type="scientific">Rubrivirga litoralis</name>
    <dbReference type="NCBI Taxonomy" id="3075598"/>
    <lineage>
        <taxon>Bacteria</taxon>
        <taxon>Pseudomonadati</taxon>
        <taxon>Rhodothermota</taxon>
        <taxon>Rhodothermia</taxon>
        <taxon>Rhodothermales</taxon>
        <taxon>Rubricoccaceae</taxon>
        <taxon>Rubrivirga</taxon>
    </lineage>
</organism>
<evidence type="ECO:0000259" key="3">
    <source>
        <dbReference type="PROSITE" id="PS51295"/>
    </source>
</evidence>
<dbReference type="EMBL" id="JAVRHT010000001">
    <property type="protein sequence ID" value="MDT0630172.1"/>
    <property type="molecule type" value="Genomic_DNA"/>
</dbReference>
<dbReference type="SMART" id="SM01103">
    <property type="entry name" value="CRS1_YhbY"/>
    <property type="match status" value="1"/>
</dbReference>
<feature type="domain" description="CRM" evidence="3">
    <location>
        <begin position="2"/>
        <end position="99"/>
    </location>
</feature>
<evidence type="ECO:0000313" key="5">
    <source>
        <dbReference type="Proteomes" id="UP001267426"/>
    </source>
</evidence>
<proteinExistence type="predicted"/>
<keyword evidence="5" id="KW-1185">Reference proteome</keyword>
<name>A0ABU3BLL4_9BACT</name>
<sequence>MPDLTSKQRAHLRGLAHSLKPVAHIGKEGVTEAAVDALRQTFATHEVVKVRVLEAAPDDARTTAQALAQKIDGAAVVQTVGRNATLYRPDPDDPTIRLPTR</sequence>
<dbReference type="Gene3D" id="3.30.110.60">
    <property type="entry name" value="YhbY-like"/>
    <property type="match status" value="1"/>
</dbReference>
<evidence type="ECO:0000256" key="2">
    <source>
        <dbReference type="PROSITE-ProRule" id="PRU00626"/>
    </source>
</evidence>
<dbReference type="InterPro" id="IPR035920">
    <property type="entry name" value="YhbY-like_sf"/>
</dbReference>
<dbReference type="PANTHER" id="PTHR40065">
    <property type="entry name" value="RNA-BINDING PROTEIN YHBY"/>
    <property type="match status" value="1"/>
</dbReference>
<accession>A0ABU3BLL4</accession>